<sequence>MKSYILIAGDFVPNDTGNYNDTDSLYCKTLTAEINGADHFIVNLEAPVTKSSKLVHKSGPNLKLDNLSVGDLNSFGITDAKLANNHMMDFGIQGLKDTIEFCEKSAIRHCGAGLNQNSAKRALELKLEDKSVALINICENEFGAVDGDVGGVSGYDLPSLIRQLKLAKSQFDFVIIAFHCGVEHLAIPRPRLVNECRLLAELGADLIVCHHTHTPSAYEVHDGCQIFYGIGNFYFPGNKHDFKWNRGLLVKVSITDEGRLDGELLYTKQSSEKYCVEILNTIEEKELTGFLEKQNECLTSVDVLNDKWMKYCSEVENEFLTLVYFPFIAWPMRILSRFSLFKRIAFPLFRVAVRKNLITCESHYEVLQSIHANYYKKRQASKNEK</sequence>
<dbReference type="RefSeq" id="WP_192508413.1">
    <property type="nucleotide sequence ID" value="NZ_AQGV01000012.1"/>
</dbReference>
<reference evidence="3 4" key="1">
    <citation type="submission" date="2015-03" db="EMBL/GenBank/DDBJ databases">
        <title>Genome sequence of Pseudoalteromonas aurantia.</title>
        <authorList>
            <person name="Xie B.-B."/>
            <person name="Rong J.-C."/>
            <person name="Qin Q.-L."/>
            <person name="Zhang Y.-Z."/>
        </authorList>
    </citation>
    <scope>NUCLEOTIDE SEQUENCE [LARGE SCALE GENOMIC DNA]</scope>
    <source>
        <strain evidence="3 4">208</strain>
    </source>
</reference>
<dbReference type="Pfam" id="PF09587">
    <property type="entry name" value="PGA_cap"/>
    <property type="match status" value="1"/>
</dbReference>
<organism evidence="3 4">
    <name type="scientific">Pseudoalteromonas aurantia 208</name>
    <dbReference type="NCBI Taxonomy" id="1314867"/>
    <lineage>
        <taxon>Bacteria</taxon>
        <taxon>Pseudomonadati</taxon>
        <taxon>Pseudomonadota</taxon>
        <taxon>Gammaproteobacteria</taxon>
        <taxon>Alteromonadales</taxon>
        <taxon>Pseudoalteromonadaceae</taxon>
        <taxon>Pseudoalteromonas</taxon>
    </lineage>
</organism>
<dbReference type="InterPro" id="IPR052169">
    <property type="entry name" value="CW_Biosynth-Accessory"/>
</dbReference>
<dbReference type="InterPro" id="IPR029052">
    <property type="entry name" value="Metallo-depent_PP-like"/>
</dbReference>
<dbReference type="InterPro" id="IPR019079">
    <property type="entry name" value="Capsule_synth_CapA"/>
</dbReference>
<gene>
    <name evidence="3" type="ORF">PAUR_a3073</name>
</gene>
<evidence type="ECO:0000259" key="2">
    <source>
        <dbReference type="SMART" id="SM00854"/>
    </source>
</evidence>
<comment type="similarity">
    <text evidence="1">Belongs to the CapA family.</text>
</comment>
<protein>
    <recommendedName>
        <fullName evidence="2">Capsule synthesis protein CapA domain-containing protein</fullName>
    </recommendedName>
</protein>
<accession>A0ABR9EHN2</accession>
<comment type="caution">
    <text evidence="3">The sequence shown here is derived from an EMBL/GenBank/DDBJ whole genome shotgun (WGS) entry which is preliminary data.</text>
</comment>
<evidence type="ECO:0000313" key="4">
    <source>
        <dbReference type="Proteomes" id="UP000615755"/>
    </source>
</evidence>
<dbReference type="PANTHER" id="PTHR33393">
    <property type="entry name" value="POLYGLUTAMINE SYNTHESIS ACCESSORY PROTEIN RV0574C-RELATED"/>
    <property type="match status" value="1"/>
</dbReference>
<dbReference type="Gene3D" id="3.60.21.10">
    <property type="match status" value="1"/>
</dbReference>
<dbReference type="EMBL" id="AQGV01000012">
    <property type="protein sequence ID" value="MBE0369258.1"/>
    <property type="molecule type" value="Genomic_DNA"/>
</dbReference>
<dbReference type="SMART" id="SM00854">
    <property type="entry name" value="PGA_cap"/>
    <property type="match status" value="1"/>
</dbReference>
<proteinExistence type="inferred from homology"/>
<dbReference type="Proteomes" id="UP000615755">
    <property type="component" value="Unassembled WGS sequence"/>
</dbReference>
<dbReference type="SUPFAM" id="SSF56300">
    <property type="entry name" value="Metallo-dependent phosphatases"/>
    <property type="match status" value="1"/>
</dbReference>
<keyword evidence="4" id="KW-1185">Reference proteome</keyword>
<dbReference type="PANTHER" id="PTHR33393:SF13">
    <property type="entry name" value="PGA BIOSYNTHESIS PROTEIN CAPA"/>
    <property type="match status" value="1"/>
</dbReference>
<feature type="domain" description="Capsule synthesis protein CapA" evidence="2">
    <location>
        <begin position="4"/>
        <end position="237"/>
    </location>
</feature>
<evidence type="ECO:0000313" key="3">
    <source>
        <dbReference type="EMBL" id="MBE0369258.1"/>
    </source>
</evidence>
<name>A0ABR9EHN2_9GAMM</name>
<evidence type="ECO:0000256" key="1">
    <source>
        <dbReference type="ARBA" id="ARBA00005662"/>
    </source>
</evidence>
<dbReference type="CDD" id="cd07381">
    <property type="entry name" value="MPP_CapA"/>
    <property type="match status" value="1"/>
</dbReference>